<keyword evidence="1" id="KW-0812">Transmembrane</keyword>
<sequence>MFTFFNKRLYLSLLLGEAVDFPDSRRRSMVRDIPKCRSNSEKAVRAMTLQIAYALLFLFILCPVSECQGPLLVREGIPLGAVLNLAYIAACLFGISAAVAFRTSWLIFFLAIDIGLNISVLTLMVYDYKKHGTSETLVREGQARWTPLLQGVAGGALDCSGWRGVGAVGYYGFEGVSGLLWCMGSGKQRWTPVLREGQAGAVDSRDFNLEPSFHLFNA</sequence>
<protein>
    <submittedName>
        <fullName evidence="2">Uncharacterized protein</fullName>
    </submittedName>
</protein>
<proteinExistence type="predicted"/>
<reference evidence="2 3" key="1">
    <citation type="journal article" date="2015" name="Genome Biol. Evol.">
        <title>Comparative Genomics of a Bacterivorous Green Alga Reveals Evolutionary Causalities and Consequences of Phago-Mixotrophic Mode of Nutrition.</title>
        <authorList>
            <person name="Burns J.A."/>
            <person name="Paasch A."/>
            <person name="Narechania A."/>
            <person name="Kim E."/>
        </authorList>
    </citation>
    <scope>NUCLEOTIDE SEQUENCE [LARGE SCALE GENOMIC DNA]</scope>
    <source>
        <strain evidence="2 3">PLY_AMNH</strain>
    </source>
</reference>
<comment type="caution">
    <text evidence="2">The sequence shown here is derived from an EMBL/GenBank/DDBJ whole genome shotgun (WGS) entry which is preliminary data.</text>
</comment>
<keyword evidence="3" id="KW-1185">Reference proteome</keyword>
<dbReference type="Proteomes" id="UP001190700">
    <property type="component" value="Unassembled WGS sequence"/>
</dbReference>
<feature type="transmembrane region" description="Helical" evidence="1">
    <location>
        <begin position="105"/>
        <end position="126"/>
    </location>
</feature>
<evidence type="ECO:0000313" key="2">
    <source>
        <dbReference type="EMBL" id="KAK3266222.1"/>
    </source>
</evidence>
<gene>
    <name evidence="2" type="ORF">CYMTET_25141</name>
</gene>
<evidence type="ECO:0000256" key="1">
    <source>
        <dbReference type="SAM" id="Phobius"/>
    </source>
</evidence>
<keyword evidence="1" id="KW-0472">Membrane</keyword>
<name>A0AAE0KZC6_9CHLO</name>
<dbReference type="AlphaFoldDB" id="A0AAE0KZC6"/>
<accession>A0AAE0KZC6</accession>
<dbReference type="EMBL" id="LGRX02013340">
    <property type="protein sequence ID" value="KAK3266222.1"/>
    <property type="molecule type" value="Genomic_DNA"/>
</dbReference>
<feature type="transmembrane region" description="Helical" evidence="1">
    <location>
        <begin position="76"/>
        <end position="99"/>
    </location>
</feature>
<organism evidence="2 3">
    <name type="scientific">Cymbomonas tetramitiformis</name>
    <dbReference type="NCBI Taxonomy" id="36881"/>
    <lineage>
        <taxon>Eukaryota</taxon>
        <taxon>Viridiplantae</taxon>
        <taxon>Chlorophyta</taxon>
        <taxon>Pyramimonadophyceae</taxon>
        <taxon>Pyramimonadales</taxon>
        <taxon>Pyramimonadaceae</taxon>
        <taxon>Cymbomonas</taxon>
    </lineage>
</organism>
<keyword evidence="1" id="KW-1133">Transmembrane helix</keyword>
<evidence type="ECO:0000313" key="3">
    <source>
        <dbReference type="Proteomes" id="UP001190700"/>
    </source>
</evidence>
<feature type="transmembrane region" description="Helical" evidence="1">
    <location>
        <begin position="42"/>
        <end position="64"/>
    </location>
</feature>